<comment type="caution">
    <text evidence="1">The sequence shown here is derived from an EMBL/GenBank/DDBJ whole genome shotgun (WGS) entry which is preliminary data.</text>
</comment>
<sequence length="73" mass="8086">MHRQFGAQAIFVGAAELESAGLVVGHFYNALISENLKLFATTIGQYVCFGMEETQYAARHSFGQLSMWRLDGV</sequence>
<proteinExistence type="predicted"/>
<accession>A0ABD1ZQZ4</accession>
<protein>
    <submittedName>
        <fullName evidence="1">Uncharacterized protein</fullName>
    </submittedName>
</protein>
<reference evidence="1 2" key="1">
    <citation type="submission" date="2024-09" db="EMBL/GenBank/DDBJ databases">
        <title>Chromosome-scale assembly of Riccia fluitans.</title>
        <authorList>
            <person name="Paukszto L."/>
            <person name="Sawicki J."/>
            <person name="Karawczyk K."/>
            <person name="Piernik-Szablinska J."/>
            <person name="Szczecinska M."/>
            <person name="Mazdziarz M."/>
        </authorList>
    </citation>
    <scope>NUCLEOTIDE SEQUENCE [LARGE SCALE GENOMIC DNA]</scope>
    <source>
        <strain evidence="1">Rf_01</strain>
        <tissue evidence="1">Aerial parts of the thallus</tissue>
    </source>
</reference>
<evidence type="ECO:0000313" key="2">
    <source>
        <dbReference type="Proteomes" id="UP001605036"/>
    </source>
</evidence>
<keyword evidence="2" id="KW-1185">Reference proteome</keyword>
<organism evidence="1 2">
    <name type="scientific">Riccia fluitans</name>
    <dbReference type="NCBI Taxonomy" id="41844"/>
    <lineage>
        <taxon>Eukaryota</taxon>
        <taxon>Viridiplantae</taxon>
        <taxon>Streptophyta</taxon>
        <taxon>Embryophyta</taxon>
        <taxon>Marchantiophyta</taxon>
        <taxon>Marchantiopsida</taxon>
        <taxon>Marchantiidae</taxon>
        <taxon>Marchantiales</taxon>
        <taxon>Ricciaceae</taxon>
        <taxon>Riccia</taxon>
    </lineage>
</organism>
<dbReference type="Proteomes" id="UP001605036">
    <property type="component" value="Unassembled WGS sequence"/>
</dbReference>
<dbReference type="EMBL" id="JBHFFA010000001">
    <property type="protein sequence ID" value="KAL2653881.1"/>
    <property type="molecule type" value="Genomic_DNA"/>
</dbReference>
<gene>
    <name evidence="1" type="ORF">R1flu_022009</name>
</gene>
<dbReference type="AlphaFoldDB" id="A0ABD1ZQZ4"/>
<name>A0ABD1ZQZ4_9MARC</name>
<evidence type="ECO:0000313" key="1">
    <source>
        <dbReference type="EMBL" id="KAL2653881.1"/>
    </source>
</evidence>